<feature type="signal peptide" evidence="1">
    <location>
        <begin position="1"/>
        <end position="23"/>
    </location>
</feature>
<dbReference type="RefSeq" id="WP_222847394.1">
    <property type="nucleotide sequence ID" value="NZ_CAAHFG010000005.1"/>
</dbReference>
<dbReference type="InterPro" id="IPR008979">
    <property type="entry name" value="Galactose-bd-like_sf"/>
</dbReference>
<gene>
    <name evidence="2" type="ORF">PDESU_06495</name>
</gene>
<dbReference type="EMBL" id="CAAHFG010000005">
    <property type="protein sequence ID" value="VGO17893.1"/>
    <property type="molecule type" value="Genomic_DNA"/>
</dbReference>
<feature type="chain" id="PRO_5025542562" description="F5/8 type C domain-containing protein" evidence="1">
    <location>
        <begin position="24"/>
        <end position="217"/>
    </location>
</feature>
<sequence length="217" mass="23473">MKHQLKIVTVAAVAAVIAGSAVAQEMEKLELELPKPLFAGTPKAIKTPNLERKAVVPEIMVPKGTENIASGKAVTSSDDFPVIGELEYVTDGDKDGADGSYVELGPGVQWVQIDLGAKKTIFAVALWHYHAQARAYRDVIIQVADDADFIENVQTVFNNDHDNSAGLGVGKDREYIETNLGKLVDAKGIKGQFLRLYSNGSTGSDMNHYIEVEVFGQ</sequence>
<dbReference type="Pfam" id="PF22633">
    <property type="entry name" value="F5_F8_type_C_2"/>
    <property type="match status" value="1"/>
</dbReference>
<protein>
    <recommendedName>
        <fullName evidence="4">F5/8 type C domain-containing protein</fullName>
    </recommendedName>
</protein>
<proteinExistence type="predicted"/>
<keyword evidence="1" id="KW-0732">Signal</keyword>
<evidence type="ECO:0000313" key="3">
    <source>
        <dbReference type="Proteomes" id="UP000366872"/>
    </source>
</evidence>
<evidence type="ECO:0000256" key="1">
    <source>
        <dbReference type="SAM" id="SignalP"/>
    </source>
</evidence>
<dbReference type="AlphaFoldDB" id="A0A6C2UDH2"/>
<reference evidence="2 3" key="1">
    <citation type="submission" date="2019-04" db="EMBL/GenBank/DDBJ databases">
        <authorList>
            <person name="Van Vliet M D."/>
        </authorList>
    </citation>
    <scope>NUCLEOTIDE SEQUENCE [LARGE SCALE GENOMIC DNA]</scope>
    <source>
        <strain evidence="2 3">F1</strain>
    </source>
</reference>
<evidence type="ECO:0008006" key="4">
    <source>
        <dbReference type="Google" id="ProtNLM"/>
    </source>
</evidence>
<organism evidence="2 3">
    <name type="scientific">Pontiella desulfatans</name>
    <dbReference type="NCBI Taxonomy" id="2750659"/>
    <lineage>
        <taxon>Bacteria</taxon>
        <taxon>Pseudomonadati</taxon>
        <taxon>Kiritimatiellota</taxon>
        <taxon>Kiritimatiellia</taxon>
        <taxon>Kiritimatiellales</taxon>
        <taxon>Pontiellaceae</taxon>
        <taxon>Pontiella</taxon>
    </lineage>
</organism>
<dbReference type="Proteomes" id="UP000366872">
    <property type="component" value="Unassembled WGS sequence"/>
</dbReference>
<dbReference type="SUPFAM" id="SSF49785">
    <property type="entry name" value="Galactose-binding domain-like"/>
    <property type="match status" value="1"/>
</dbReference>
<name>A0A6C2UDH2_PONDE</name>
<accession>A0A6C2UDH2</accession>
<evidence type="ECO:0000313" key="2">
    <source>
        <dbReference type="EMBL" id="VGO17893.1"/>
    </source>
</evidence>
<dbReference type="Gene3D" id="2.60.120.260">
    <property type="entry name" value="Galactose-binding domain-like"/>
    <property type="match status" value="1"/>
</dbReference>
<keyword evidence="3" id="KW-1185">Reference proteome</keyword>